<dbReference type="InterPro" id="IPR000648">
    <property type="entry name" value="Oxysterol-bd"/>
</dbReference>
<feature type="compositionally biased region" description="Basic and acidic residues" evidence="2">
    <location>
        <begin position="335"/>
        <end position="345"/>
    </location>
</feature>
<evidence type="ECO:0000313" key="3">
    <source>
        <dbReference type="EMBL" id="QDZ18606.1"/>
    </source>
</evidence>
<sequence>MMMNHAIEVPPTAETEERRDSYLRHSELLVDADSAEDPVERMLIVCRLLFSFCCDILRTSDKVTDVPIPTLGYHHIAREELGTCPGGNLRLHLQEICTFSSQTQAAALSHQKGVVRTTMTIALRPWARTKGMLLPGSKSVQICLEGGAVVQLDRYREEYTMTFPSLVIHSPLTEDSIADFAGQAGITCIESGLEAKLNFKANHAVKGVVQQITSKGSSMEMLLPDSLKTKVLHQLTGRWDKRITITNRNPEKPPLIEDQPGNLLFDAHQDQGNGCYINKRLDIGRLGPLQLPKLWSAFHDALMSIDPERSANTATARKLGVDLQSQLPLYYGLHFNEREQKRQTSDSEEEEEEEEEKIDLRMRLPPCIEEQKEGGGRLHYQLSYSVVFLTPDEMDEQVPVPFSPTQAQQLTQQQQREDELNSSKPSTSGHGEIVPAM</sequence>
<dbReference type="PANTHER" id="PTHR10972:SF102">
    <property type="entry name" value="OXYSTEROL-BINDING PROTEIN"/>
    <property type="match status" value="1"/>
</dbReference>
<dbReference type="GO" id="GO:0005829">
    <property type="term" value="C:cytosol"/>
    <property type="evidence" value="ECO:0007669"/>
    <property type="project" value="TreeGrafter"/>
</dbReference>
<feature type="region of interest" description="Disordered" evidence="2">
    <location>
        <begin position="1"/>
        <end position="20"/>
    </location>
</feature>
<dbReference type="GO" id="GO:0016020">
    <property type="term" value="C:membrane"/>
    <property type="evidence" value="ECO:0007669"/>
    <property type="project" value="TreeGrafter"/>
</dbReference>
<evidence type="ECO:0000256" key="2">
    <source>
        <dbReference type="SAM" id="MobiDB-lite"/>
    </source>
</evidence>
<feature type="compositionally biased region" description="Acidic residues" evidence="2">
    <location>
        <begin position="346"/>
        <end position="357"/>
    </location>
</feature>
<dbReference type="AlphaFoldDB" id="A0A5B8MDG3"/>
<gene>
    <name evidence="3" type="ORF">A3770_02p11240</name>
</gene>
<evidence type="ECO:0000313" key="4">
    <source>
        <dbReference type="Proteomes" id="UP000316726"/>
    </source>
</evidence>
<dbReference type="PANTHER" id="PTHR10972">
    <property type="entry name" value="OXYSTEROL-BINDING PROTEIN-RELATED"/>
    <property type="match status" value="1"/>
</dbReference>
<keyword evidence="4" id="KW-1185">Reference proteome</keyword>
<feature type="region of interest" description="Disordered" evidence="2">
    <location>
        <begin position="335"/>
        <end position="365"/>
    </location>
</feature>
<dbReference type="Pfam" id="PF01237">
    <property type="entry name" value="Oxysterol_BP"/>
    <property type="match status" value="1"/>
</dbReference>
<dbReference type="GO" id="GO:0032934">
    <property type="term" value="F:sterol binding"/>
    <property type="evidence" value="ECO:0007669"/>
    <property type="project" value="TreeGrafter"/>
</dbReference>
<dbReference type="STRING" id="1764295.A0A5B8MDG3"/>
<dbReference type="Proteomes" id="UP000316726">
    <property type="component" value="Chromosome 2"/>
</dbReference>
<feature type="region of interest" description="Disordered" evidence="2">
    <location>
        <begin position="395"/>
        <end position="437"/>
    </location>
</feature>
<evidence type="ECO:0000256" key="1">
    <source>
        <dbReference type="ARBA" id="ARBA00008842"/>
    </source>
</evidence>
<accession>A0A5B8MDG3</accession>
<name>A0A5B8MDG3_9CHLO</name>
<reference evidence="3 4" key="1">
    <citation type="submission" date="2018-07" db="EMBL/GenBank/DDBJ databases">
        <title>The complete nuclear genome of the prasinophyte Chloropicon primus (CCMP1205).</title>
        <authorList>
            <person name="Pombert J.-F."/>
            <person name="Otis C."/>
            <person name="Turmel M."/>
            <person name="Lemieux C."/>
        </authorList>
    </citation>
    <scope>NUCLEOTIDE SEQUENCE [LARGE SCALE GENOMIC DNA]</scope>
    <source>
        <strain evidence="3 4">CCMP1205</strain>
    </source>
</reference>
<dbReference type="Gene3D" id="2.40.160.120">
    <property type="match status" value="1"/>
</dbReference>
<evidence type="ECO:0008006" key="5">
    <source>
        <dbReference type="Google" id="ProtNLM"/>
    </source>
</evidence>
<feature type="compositionally biased region" description="Low complexity" evidence="2">
    <location>
        <begin position="405"/>
        <end position="414"/>
    </location>
</feature>
<proteinExistence type="inferred from homology"/>
<dbReference type="InterPro" id="IPR037239">
    <property type="entry name" value="OSBP_sf"/>
</dbReference>
<dbReference type="SUPFAM" id="SSF144000">
    <property type="entry name" value="Oxysterol-binding protein-like"/>
    <property type="match status" value="1"/>
</dbReference>
<organism evidence="3 4">
    <name type="scientific">Chloropicon primus</name>
    <dbReference type="NCBI Taxonomy" id="1764295"/>
    <lineage>
        <taxon>Eukaryota</taxon>
        <taxon>Viridiplantae</taxon>
        <taxon>Chlorophyta</taxon>
        <taxon>Chloropicophyceae</taxon>
        <taxon>Chloropicales</taxon>
        <taxon>Chloropicaceae</taxon>
        <taxon>Chloropicon</taxon>
    </lineage>
</organism>
<comment type="similarity">
    <text evidence="1">Belongs to the OSBP family.</text>
</comment>
<protein>
    <recommendedName>
        <fullName evidence="5">Oxysterol-binding protein</fullName>
    </recommendedName>
</protein>
<dbReference type="EMBL" id="CP031035">
    <property type="protein sequence ID" value="QDZ18606.1"/>
    <property type="molecule type" value="Genomic_DNA"/>
</dbReference>
<dbReference type="OrthoDB" id="512930at2759"/>